<name>A0A9P8XW85_9PEZI</name>
<evidence type="ECO:0000313" key="3">
    <source>
        <dbReference type="EMBL" id="KAH7018154.1"/>
    </source>
</evidence>
<dbReference type="OrthoDB" id="2444174at2759"/>
<dbReference type="InterPro" id="IPR043837">
    <property type="entry name" value="Mtf2-like_C"/>
</dbReference>
<dbReference type="GO" id="GO:0005739">
    <property type="term" value="C:mitochondrion"/>
    <property type="evidence" value="ECO:0007669"/>
    <property type="project" value="InterPro"/>
</dbReference>
<keyword evidence="4" id="KW-1185">Reference proteome</keyword>
<accession>A0A9P8XW85</accession>
<feature type="region of interest" description="Disordered" evidence="1">
    <location>
        <begin position="166"/>
        <end position="193"/>
    </location>
</feature>
<dbReference type="RefSeq" id="XP_046006421.1">
    <property type="nucleotide sequence ID" value="XM_046155471.1"/>
</dbReference>
<feature type="domain" description="Mtf2-like C-terminal" evidence="2">
    <location>
        <begin position="218"/>
        <end position="452"/>
    </location>
</feature>
<gene>
    <name evidence="3" type="ORF">B0I36DRAFT_335400</name>
</gene>
<comment type="caution">
    <text evidence="3">The sequence shown here is derived from an EMBL/GenBank/DDBJ whole genome shotgun (WGS) entry which is preliminary data.</text>
</comment>
<dbReference type="InterPro" id="IPR040009">
    <property type="entry name" value="Mtf2/C5D6.12-like"/>
</dbReference>
<proteinExistence type="predicted"/>
<dbReference type="GeneID" id="70185017"/>
<protein>
    <recommendedName>
        <fullName evidence="2">Mtf2-like C-terminal domain-containing protein</fullName>
    </recommendedName>
</protein>
<dbReference type="AlphaFoldDB" id="A0A9P8XW85"/>
<dbReference type="PANTHER" id="PTHR39468:SF1">
    <property type="entry name" value="MTF2-LIKE C-TERMINAL DOMAIN-CONTAINING PROTEIN"/>
    <property type="match status" value="1"/>
</dbReference>
<evidence type="ECO:0000259" key="2">
    <source>
        <dbReference type="Pfam" id="PF19189"/>
    </source>
</evidence>
<dbReference type="Proteomes" id="UP000756346">
    <property type="component" value="Unassembled WGS sequence"/>
</dbReference>
<reference evidence="3" key="1">
    <citation type="journal article" date="2021" name="Nat. Commun.">
        <title>Genetic determinants of endophytism in the Arabidopsis root mycobiome.</title>
        <authorList>
            <person name="Mesny F."/>
            <person name="Miyauchi S."/>
            <person name="Thiergart T."/>
            <person name="Pickel B."/>
            <person name="Atanasova L."/>
            <person name="Karlsson M."/>
            <person name="Huettel B."/>
            <person name="Barry K.W."/>
            <person name="Haridas S."/>
            <person name="Chen C."/>
            <person name="Bauer D."/>
            <person name="Andreopoulos W."/>
            <person name="Pangilinan J."/>
            <person name="LaButti K."/>
            <person name="Riley R."/>
            <person name="Lipzen A."/>
            <person name="Clum A."/>
            <person name="Drula E."/>
            <person name="Henrissat B."/>
            <person name="Kohler A."/>
            <person name="Grigoriev I.V."/>
            <person name="Martin F.M."/>
            <person name="Hacquard S."/>
        </authorList>
    </citation>
    <scope>NUCLEOTIDE SEQUENCE</scope>
    <source>
        <strain evidence="3">MPI-CAGE-CH-0230</strain>
    </source>
</reference>
<feature type="compositionally biased region" description="Polar residues" evidence="1">
    <location>
        <begin position="293"/>
        <end position="304"/>
    </location>
</feature>
<dbReference type="PANTHER" id="PTHR39468">
    <property type="entry name" value="CHROMOSOME 7, WHOLE GENOME SHOTGUN SEQUENCE"/>
    <property type="match status" value="1"/>
</dbReference>
<organism evidence="3 4">
    <name type="scientific">Microdochium trichocladiopsis</name>
    <dbReference type="NCBI Taxonomy" id="1682393"/>
    <lineage>
        <taxon>Eukaryota</taxon>
        <taxon>Fungi</taxon>
        <taxon>Dikarya</taxon>
        <taxon>Ascomycota</taxon>
        <taxon>Pezizomycotina</taxon>
        <taxon>Sordariomycetes</taxon>
        <taxon>Xylariomycetidae</taxon>
        <taxon>Xylariales</taxon>
        <taxon>Microdochiaceae</taxon>
        <taxon>Microdochium</taxon>
    </lineage>
</organism>
<dbReference type="Pfam" id="PF19189">
    <property type="entry name" value="Mtf2"/>
    <property type="match status" value="1"/>
</dbReference>
<dbReference type="EMBL" id="JAGTJQ010000011">
    <property type="protein sequence ID" value="KAH7018154.1"/>
    <property type="molecule type" value="Genomic_DNA"/>
</dbReference>
<sequence length="503" mass="55809">MSSSGMSFLYMTRTILRAPPVRRATALRTLSTTPCRLKASSEIPFEHELADQDIPHEEQPTAPRGTITPSERQIFERIFADIRARGLQPSIKDDADAKQPPATAGRSAMLIMQQAAYDVGQSRSSTLAAPAMLAGAARDRSKALLRFPPELRAAASRALNAFDPYEPVGKGSPRSGEAAVSGDAEEEEGWKTPAASFMRTVEVEAKRLPERRRVERAITEAKSDQELWDVLEKEVFTFPARFGLASTPELTPSPAPSPAPTRGRKTKKQREAEEREEAATVAAGEPHAEQEQKVTSQTTEQNAQPYEDRILIDDVNLDTDSATPTSTADPSIPAERMSLYIYGPLYPAYLLLALRRLDSAFHLPSPLVFNLLPRIKELGLESYVLGISTPFYNELLDIYWRRRGDLQGMLGLLEEMRHCGLYFDEQTSSVLSSVRHEAHELSTARLLGGGARKSDWAKGGFAAAVMHMPEYEHSVRERIRHWQRAVDISIAERRGDFSNAPVS</sequence>
<evidence type="ECO:0000256" key="1">
    <source>
        <dbReference type="SAM" id="MobiDB-lite"/>
    </source>
</evidence>
<feature type="region of interest" description="Disordered" evidence="1">
    <location>
        <begin position="244"/>
        <end position="307"/>
    </location>
</feature>
<evidence type="ECO:0000313" key="4">
    <source>
        <dbReference type="Proteomes" id="UP000756346"/>
    </source>
</evidence>